<dbReference type="Pfam" id="PF18556">
    <property type="entry name" value="TetR_C_35"/>
    <property type="match status" value="1"/>
</dbReference>
<dbReference type="GO" id="GO:0000976">
    <property type="term" value="F:transcription cis-regulatory region binding"/>
    <property type="evidence" value="ECO:0007669"/>
    <property type="project" value="TreeGrafter"/>
</dbReference>
<dbReference type="Pfam" id="PF00440">
    <property type="entry name" value="TetR_N"/>
    <property type="match status" value="1"/>
</dbReference>
<keyword evidence="1 2" id="KW-0238">DNA-binding</keyword>
<comment type="caution">
    <text evidence="4">The sequence shown here is derived from an EMBL/GenBank/DDBJ whole genome shotgun (WGS) entry which is preliminary data.</text>
</comment>
<evidence type="ECO:0000259" key="3">
    <source>
        <dbReference type="PROSITE" id="PS50977"/>
    </source>
</evidence>
<dbReference type="InterPro" id="IPR001647">
    <property type="entry name" value="HTH_TetR"/>
</dbReference>
<dbReference type="Proteomes" id="UP000253495">
    <property type="component" value="Unassembled WGS sequence"/>
</dbReference>
<evidence type="ECO:0000256" key="2">
    <source>
        <dbReference type="PROSITE-ProRule" id="PRU00335"/>
    </source>
</evidence>
<accession>A0A368VFQ1</accession>
<dbReference type="InterPro" id="IPR040611">
    <property type="entry name" value="AlkX_C"/>
</dbReference>
<dbReference type="PRINTS" id="PR00455">
    <property type="entry name" value="HTHTETR"/>
</dbReference>
<dbReference type="SUPFAM" id="SSF46689">
    <property type="entry name" value="Homeodomain-like"/>
    <property type="match status" value="1"/>
</dbReference>
<dbReference type="OrthoDB" id="6077212at2"/>
<protein>
    <submittedName>
        <fullName evidence="4">TetR family transcriptional regulator</fullName>
    </submittedName>
</protein>
<evidence type="ECO:0000313" key="5">
    <source>
        <dbReference type="Proteomes" id="UP000253495"/>
    </source>
</evidence>
<reference evidence="4 5" key="1">
    <citation type="submission" date="2018-07" db="EMBL/GenBank/DDBJ databases">
        <title>Genomic Encyclopedia of Type Strains, Phase III (KMG-III): the genomes of soil and plant-associated and newly described type strains.</title>
        <authorList>
            <person name="Whitman W."/>
        </authorList>
    </citation>
    <scope>NUCLEOTIDE SEQUENCE [LARGE SCALE GENOMIC DNA]</scope>
    <source>
        <strain evidence="4 5">CECT 8575</strain>
    </source>
</reference>
<feature type="DNA-binding region" description="H-T-H motif" evidence="2">
    <location>
        <begin position="44"/>
        <end position="63"/>
    </location>
</feature>
<dbReference type="EMBL" id="QPJC01000022">
    <property type="protein sequence ID" value="RCW38494.1"/>
    <property type="molecule type" value="Genomic_DNA"/>
</dbReference>
<proteinExistence type="predicted"/>
<name>A0A368VFQ1_9ACTN</name>
<dbReference type="InterPro" id="IPR009057">
    <property type="entry name" value="Homeodomain-like_sf"/>
</dbReference>
<evidence type="ECO:0000313" key="4">
    <source>
        <dbReference type="EMBL" id="RCW38494.1"/>
    </source>
</evidence>
<dbReference type="PANTHER" id="PTHR30055">
    <property type="entry name" value="HTH-TYPE TRANSCRIPTIONAL REGULATOR RUTR"/>
    <property type="match status" value="1"/>
</dbReference>
<feature type="domain" description="HTH tetR-type" evidence="3">
    <location>
        <begin position="21"/>
        <end position="81"/>
    </location>
</feature>
<dbReference type="PANTHER" id="PTHR30055:SF153">
    <property type="entry name" value="HTH-TYPE TRANSCRIPTIONAL REPRESSOR RV3405C"/>
    <property type="match status" value="1"/>
</dbReference>
<dbReference type="AlphaFoldDB" id="A0A368VFQ1"/>
<organism evidence="4 5">
    <name type="scientific">Halopolyspora algeriensis</name>
    <dbReference type="NCBI Taxonomy" id="1500506"/>
    <lineage>
        <taxon>Bacteria</taxon>
        <taxon>Bacillati</taxon>
        <taxon>Actinomycetota</taxon>
        <taxon>Actinomycetes</taxon>
        <taxon>Actinomycetes incertae sedis</taxon>
        <taxon>Halopolyspora</taxon>
    </lineage>
</organism>
<dbReference type="Gene3D" id="1.10.357.10">
    <property type="entry name" value="Tetracycline Repressor, domain 2"/>
    <property type="match status" value="1"/>
</dbReference>
<dbReference type="InterPro" id="IPR050109">
    <property type="entry name" value="HTH-type_TetR-like_transc_reg"/>
</dbReference>
<keyword evidence="5" id="KW-1185">Reference proteome</keyword>
<dbReference type="RefSeq" id="WP_114455068.1">
    <property type="nucleotide sequence ID" value="NZ_QPJC01000022.1"/>
</dbReference>
<dbReference type="GO" id="GO:0003700">
    <property type="term" value="F:DNA-binding transcription factor activity"/>
    <property type="evidence" value="ECO:0007669"/>
    <property type="project" value="TreeGrafter"/>
</dbReference>
<sequence>MSANVESLFARAAAAESSTGDAFAERILDGGLACFSEMGLRRPTVEDIARRAGVSRVTVYRRFENKATLIEAVLLRECQRCLTALDDAITGVEALDERIVEGFVFALRYGRGHPLVGGLLQVEPEEVLPYLTVRADTALAVAREYLAEHIRLADNGAFDPVQIAEIMARIVVSFVVTEDSSIELDTDEDLRRFARRYLVPLVH</sequence>
<gene>
    <name evidence="4" type="ORF">DFQ14_12239</name>
</gene>
<dbReference type="PROSITE" id="PS50977">
    <property type="entry name" value="HTH_TETR_2"/>
    <property type="match status" value="1"/>
</dbReference>
<evidence type="ECO:0000256" key="1">
    <source>
        <dbReference type="ARBA" id="ARBA00023125"/>
    </source>
</evidence>